<reference evidence="7" key="1">
    <citation type="submission" date="2016-10" db="EMBL/GenBank/DDBJ databases">
        <authorList>
            <person name="Varghese N."/>
            <person name="Submissions S."/>
        </authorList>
    </citation>
    <scope>NUCLEOTIDE SEQUENCE [LARGE SCALE GENOMIC DNA]</scope>
    <source>
        <strain evidence="7">CGMCC 1.8946</strain>
    </source>
</reference>
<dbReference type="InterPro" id="IPR000602">
    <property type="entry name" value="Glyco_hydro_38_N"/>
</dbReference>
<dbReference type="GO" id="GO:0046872">
    <property type="term" value="F:metal ion binding"/>
    <property type="evidence" value="ECO:0007669"/>
    <property type="project" value="UniProtKB-KW"/>
</dbReference>
<dbReference type="OrthoDB" id="9772207at2"/>
<dbReference type="InterPro" id="IPR041147">
    <property type="entry name" value="GH38_C"/>
</dbReference>
<organism evidence="6 7">
    <name type="scientific">Paenibacillus tianmuensis</name>
    <dbReference type="NCBI Taxonomy" id="624147"/>
    <lineage>
        <taxon>Bacteria</taxon>
        <taxon>Bacillati</taxon>
        <taxon>Bacillota</taxon>
        <taxon>Bacilli</taxon>
        <taxon>Bacillales</taxon>
        <taxon>Paenibacillaceae</taxon>
        <taxon>Paenibacillus</taxon>
    </lineage>
</organism>
<dbReference type="FunFam" id="1.20.1270.50:FF:000004">
    <property type="entry name" value="alpha-mannosidase 2C1 isoform X1"/>
    <property type="match status" value="1"/>
</dbReference>
<dbReference type="Pfam" id="PF09261">
    <property type="entry name" value="Alpha-mann_mid"/>
    <property type="match status" value="1"/>
</dbReference>
<dbReference type="InterPro" id="IPR054723">
    <property type="entry name" value="Ams1-like_N"/>
</dbReference>
<dbReference type="Gene3D" id="2.70.98.30">
    <property type="entry name" value="Golgi alpha-mannosidase II, domain 4"/>
    <property type="match status" value="1"/>
</dbReference>
<gene>
    <name evidence="6" type="ORF">SAMN04487970_1008110</name>
</gene>
<dbReference type="InterPro" id="IPR027291">
    <property type="entry name" value="Glyco_hydro_38_N_sf"/>
</dbReference>
<dbReference type="GO" id="GO:0006013">
    <property type="term" value="P:mannose metabolic process"/>
    <property type="evidence" value="ECO:0007669"/>
    <property type="project" value="InterPro"/>
</dbReference>
<evidence type="ECO:0000313" key="7">
    <source>
        <dbReference type="Proteomes" id="UP000198601"/>
    </source>
</evidence>
<dbReference type="AlphaFoldDB" id="A0A1G4QQY5"/>
<keyword evidence="2" id="KW-0479">Metal-binding</keyword>
<dbReference type="Pfam" id="PF07748">
    <property type="entry name" value="Glyco_hydro_38C"/>
    <property type="match status" value="1"/>
</dbReference>
<dbReference type="GO" id="GO:0030246">
    <property type="term" value="F:carbohydrate binding"/>
    <property type="evidence" value="ECO:0007669"/>
    <property type="project" value="InterPro"/>
</dbReference>
<dbReference type="CDD" id="cd10789">
    <property type="entry name" value="GH38N_AMII_ER_cytosolic"/>
    <property type="match status" value="1"/>
</dbReference>
<keyword evidence="3" id="KW-0378">Hydrolase</keyword>
<dbReference type="SUPFAM" id="SSF88713">
    <property type="entry name" value="Glycoside hydrolase/deacetylase"/>
    <property type="match status" value="1"/>
</dbReference>
<dbReference type="Pfam" id="PF01074">
    <property type="entry name" value="Glyco_hydro_38N"/>
    <property type="match status" value="1"/>
</dbReference>
<protein>
    <submittedName>
        <fullName evidence="6">Alpha-mannosidase</fullName>
    </submittedName>
</protein>
<dbReference type="SMART" id="SM00872">
    <property type="entry name" value="Alpha-mann_mid"/>
    <property type="match status" value="1"/>
</dbReference>
<evidence type="ECO:0000256" key="4">
    <source>
        <dbReference type="ARBA" id="ARBA00023295"/>
    </source>
</evidence>
<dbReference type="InterPro" id="IPR037094">
    <property type="entry name" value="Glyco_hydro_38_cen_sf"/>
</dbReference>
<evidence type="ECO:0000256" key="2">
    <source>
        <dbReference type="ARBA" id="ARBA00022723"/>
    </source>
</evidence>
<dbReference type="Proteomes" id="UP000198601">
    <property type="component" value="Unassembled WGS sequence"/>
</dbReference>
<comment type="similarity">
    <text evidence="1">Belongs to the glycosyl hydrolase 38 family.</text>
</comment>
<dbReference type="InterPro" id="IPR011013">
    <property type="entry name" value="Gal_mutarotase_sf_dom"/>
</dbReference>
<dbReference type="Gene3D" id="2.60.40.2220">
    <property type="match status" value="1"/>
</dbReference>
<dbReference type="Gene3D" id="3.20.110.10">
    <property type="entry name" value="Glycoside hydrolase 38, N terminal domain"/>
    <property type="match status" value="1"/>
</dbReference>
<dbReference type="Pfam" id="PF22907">
    <property type="entry name" value="Ams1-like_1st"/>
    <property type="match status" value="1"/>
</dbReference>
<feature type="domain" description="Glycoside hydrolase family 38 central" evidence="5">
    <location>
        <begin position="514"/>
        <end position="593"/>
    </location>
</feature>
<dbReference type="PANTHER" id="PTHR46017">
    <property type="entry name" value="ALPHA-MANNOSIDASE 2C1"/>
    <property type="match status" value="1"/>
</dbReference>
<dbReference type="GO" id="GO:0004559">
    <property type="term" value="F:alpha-mannosidase activity"/>
    <property type="evidence" value="ECO:0007669"/>
    <property type="project" value="InterPro"/>
</dbReference>
<sequence length="1068" mass="121724">MRFVEEKLERRINELAHARYRDRFPLTDIRIVEQASSPQEAREQAGTPVSVGIRWGGRDQTAWFVSALTFPEAWKDRDVVGLIRLGNTGGGNCSGYEALAYLDGEPAQALDRNHGELFIPAEAVNKGGTELLIQAWSGLTPPDAGHQPFDHRIDELDLAWLDPATDDLYYTALHVLQAVRCLEDRSNEKHGMLSALDDAFRLLDWRAPGSDGFYAAAEQALALLKQRLEELPRGERPQVTAVGHCHIDVAWLWRLKHTREKSGRSWSTVLQLMDRYPEYIFFQSQPQLYAYLKEDYPAIYEKIKRRVAENRWEASGAMWLESDCNIPSGESLVRQLLYGKRFFREEFGVDNRILWLPDVFGYSWALPQILKKAGIDYFMTTKISWSQYNRFPHDTFHWRGIDGTELLTHFITTPNNDGSWYYTYNGNVTASSVQGLWDNYRQKELNDQLLLAYGWGDGGGGPTRDMLEAVRRFEDMPAMPQVRQGRVEEFFEALDDRVSDHPRLPLWDGELYLEYHRGTYTSQAYNKRMNRRMEALLHQAEFVNSLAMLLNGEHAYPVETLQKSWIITLRNQFHDIIPGSSIGEVYEDSREEYAEAEQLAVAALEQGTQAIAGGSGQDGVIAAEEVVGYRVINPLGWERSALVEIPLDALPASAEQLAWSLPSGEALENQLVRGADGQPVSMLVHTPNVPSLGYTTIIGKSTNSASAANGDEWSIGERLLETPFYRIELNGSGQIVSLYDKRNAREVLKPGEAANVLQVFEDKPMAHDAWDIDIYYQEKSWTVEELTEAVVEEQGPLRAVLKLVWRYHRSVIEQKMTLYRDHPRIDFCTRVDWHEKQHLLKAAFPVDVRSTKATYEIQFGNVERPTHWNTSWDWARFETVAQRWVDLSEGGYGVSLLNDCKYGHDIRNHVLRLSLIKSAVSPDPEADQGLHEFTYSLYPHKNGWLEADTHRQACELNMPLLPVQLNGAAHTDGLPEQLGLFRVDGSHVMIDTVKKAEDDETFIVRLYEYGGIRGDVRFGADARIGEFVSVEETNLMEEQPQAVEHSSHELKLFMKPYEIKTLRIALKA</sequence>
<dbReference type="RefSeq" id="WP_090669515.1">
    <property type="nucleotide sequence ID" value="NZ_FMTT01000008.1"/>
</dbReference>
<dbReference type="SUPFAM" id="SSF88688">
    <property type="entry name" value="Families 57/38 glycoside transferase middle domain"/>
    <property type="match status" value="1"/>
</dbReference>
<dbReference type="EMBL" id="FMTT01000008">
    <property type="protein sequence ID" value="SCW46801.1"/>
    <property type="molecule type" value="Genomic_DNA"/>
</dbReference>
<dbReference type="STRING" id="624147.SAMN04487970_1008110"/>
<keyword evidence="4" id="KW-0326">Glycosidase</keyword>
<dbReference type="PANTHER" id="PTHR46017:SF1">
    <property type="entry name" value="ALPHA-MANNOSIDASE 2C1"/>
    <property type="match status" value="1"/>
</dbReference>
<dbReference type="SUPFAM" id="SSF74650">
    <property type="entry name" value="Galactose mutarotase-like"/>
    <property type="match status" value="1"/>
</dbReference>
<evidence type="ECO:0000256" key="3">
    <source>
        <dbReference type="ARBA" id="ARBA00022801"/>
    </source>
</evidence>
<keyword evidence="7" id="KW-1185">Reference proteome</keyword>
<dbReference type="InterPro" id="IPR011330">
    <property type="entry name" value="Glyco_hydro/deAcase_b/a-brl"/>
</dbReference>
<dbReference type="FunFam" id="2.70.98.30:FF:000010">
    <property type="entry name" value="Cytosolic alpha-mannosidase"/>
    <property type="match status" value="1"/>
</dbReference>
<accession>A0A1G4QQY5</accession>
<dbReference type="Gene3D" id="1.20.1270.50">
    <property type="entry name" value="Glycoside hydrolase family 38, central domain"/>
    <property type="match status" value="1"/>
</dbReference>
<evidence type="ECO:0000256" key="1">
    <source>
        <dbReference type="ARBA" id="ARBA00009792"/>
    </source>
</evidence>
<evidence type="ECO:0000259" key="5">
    <source>
        <dbReference type="SMART" id="SM00872"/>
    </source>
</evidence>
<dbReference type="Pfam" id="PF17677">
    <property type="entry name" value="Glyco_hydro38C2"/>
    <property type="match status" value="1"/>
</dbReference>
<dbReference type="InterPro" id="IPR015341">
    <property type="entry name" value="Glyco_hydro_38_cen"/>
</dbReference>
<proteinExistence type="inferred from homology"/>
<dbReference type="GO" id="GO:0009313">
    <property type="term" value="P:oligosaccharide catabolic process"/>
    <property type="evidence" value="ECO:0007669"/>
    <property type="project" value="TreeGrafter"/>
</dbReference>
<dbReference type="FunFam" id="3.20.110.10:FF:000002">
    <property type="entry name" value="alpha-mannosidase 2C1 isoform X1"/>
    <property type="match status" value="1"/>
</dbReference>
<dbReference type="InterPro" id="IPR028995">
    <property type="entry name" value="Glyco_hydro_57/38_cen_sf"/>
</dbReference>
<evidence type="ECO:0000313" key="6">
    <source>
        <dbReference type="EMBL" id="SCW46801.1"/>
    </source>
</evidence>
<dbReference type="InterPro" id="IPR011682">
    <property type="entry name" value="Glyco_hydro_38_C"/>
</dbReference>
<name>A0A1G4QQY5_9BACL</name>